<evidence type="ECO:0000256" key="4">
    <source>
        <dbReference type="ARBA" id="ARBA00023163"/>
    </source>
</evidence>
<dbReference type="Proteomes" id="UP000005615">
    <property type="component" value="Unassembled WGS sequence"/>
</dbReference>
<evidence type="ECO:0000256" key="1">
    <source>
        <dbReference type="ARBA" id="ARBA00009437"/>
    </source>
</evidence>
<dbReference type="AlphaFoldDB" id="F3KZ54"/>
<evidence type="ECO:0000256" key="3">
    <source>
        <dbReference type="ARBA" id="ARBA00023125"/>
    </source>
</evidence>
<dbReference type="InterPro" id="IPR005119">
    <property type="entry name" value="LysR_subst-bd"/>
</dbReference>
<keyword evidence="6" id="KW-1185">Reference proteome</keyword>
<dbReference type="PANTHER" id="PTHR30346">
    <property type="entry name" value="TRANSCRIPTIONAL DUAL REGULATOR HCAR-RELATED"/>
    <property type="match status" value="1"/>
</dbReference>
<dbReference type="STRING" id="2518989.IMCC3088_165"/>
<dbReference type="RefSeq" id="WP_009574690.1">
    <property type="nucleotide sequence ID" value="NZ_AEIG01000011.1"/>
</dbReference>
<dbReference type="SUPFAM" id="SSF53850">
    <property type="entry name" value="Periplasmic binding protein-like II"/>
    <property type="match status" value="1"/>
</dbReference>
<dbReference type="Gene3D" id="1.10.10.10">
    <property type="entry name" value="Winged helix-like DNA-binding domain superfamily/Winged helix DNA-binding domain"/>
    <property type="match status" value="1"/>
</dbReference>
<dbReference type="SUPFAM" id="SSF46785">
    <property type="entry name" value="Winged helix' DNA-binding domain"/>
    <property type="match status" value="1"/>
</dbReference>
<organism evidence="5 6">
    <name type="scientific">Aequoribacter fuscus</name>
    <dbReference type="NCBI Taxonomy" id="2518989"/>
    <lineage>
        <taxon>Bacteria</taxon>
        <taxon>Pseudomonadati</taxon>
        <taxon>Pseudomonadota</taxon>
        <taxon>Gammaproteobacteria</taxon>
        <taxon>Cellvibrionales</taxon>
        <taxon>Halieaceae</taxon>
        <taxon>Aequoribacter</taxon>
    </lineage>
</organism>
<dbReference type="PROSITE" id="PS50931">
    <property type="entry name" value="HTH_LYSR"/>
    <property type="match status" value="1"/>
</dbReference>
<dbReference type="eggNOG" id="COG0583">
    <property type="taxonomic scope" value="Bacteria"/>
</dbReference>
<gene>
    <name evidence="5" type="ORF">IMCC3088_165</name>
</gene>
<name>F3KZ54_9GAMM</name>
<dbReference type="GO" id="GO:0003677">
    <property type="term" value="F:DNA binding"/>
    <property type="evidence" value="ECO:0007669"/>
    <property type="project" value="UniProtKB-KW"/>
</dbReference>
<dbReference type="InterPro" id="IPR036390">
    <property type="entry name" value="WH_DNA-bd_sf"/>
</dbReference>
<dbReference type="Pfam" id="PF03466">
    <property type="entry name" value="LysR_substrate"/>
    <property type="match status" value="1"/>
</dbReference>
<dbReference type="Pfam" id="PF00126">
    <property type="entry name" value="HTH_1"/>
    <property type="match status" value="1"/>
</dbReference>
<dbReference type="EMBL" id="AEIG01000011">
    <property type="protein sequence ID" value="EGG30541.1"/>
    <property type="molecule type" value="Genomic_DNA"/>
</dbReference>
<dbReference type="GO" id="GO:0003700">
    <property type="term" value="F:DNA-binding transcription factor activity"/>
    <property type="evidence" value="ECO:0007669"/>
    <property type="project" value="InterPro"/>
</dbReference>
<comment type="caution">
    <text evidence="5">The sequence shown here is derived from an EMBL/GenBank/DDBJ whole genome shotgun (WGS) entry which is preliminary data.</text>
</comment>
<dbReference type="CDD" id="cd08411">
    <property type="entry name" value="PBP2_OxyR"/>
    <property type="match status" value="1"/>
</dbReference>
<keyword evidence="2" id="KW-0805">Transcription regulation</keyword>
<protein>
    <submittedName>
        <fullName evidence="5">Hydrogen peroxide-inducible genes activator</fullName>
    </submittedName>
</protein>
<dbReference type="InterPro" id="IPR036388">
    <property type="entry name" value="WH-like_DNA-bd_sf"/>
</dbReference>
<reference evidence="5 6" key="1">
    <citation type="journal article" date="2011" name="J. Bacteriol.">
        <title>Genome sequence of strain IMCC3088, a proteorhodopsin-containing marine bacterium belonging to the OM60/NOR5 clade.</title>
        <authorList>
            <person name="Jang Y."/>
            <person name="Oh H.M."/>
            <person name="Kang I."/>
            <person name="Lee K."/>
            <person name="Yang S.J."/>
            <person name="Cho J.C."/>
        </authorList>
    </citation>
    <scope>NUCLEOTIDE SEQUENCE [LARGE SCALE GENOMIC DNA]</scope>
    <source>
        <strain evidence="5 6">IMCC3088</strain>
    </source>
</reference>
<proteinExistence type="inferred from homology"/>
<dbReference type="PANTHER" id="PTHR30346:SF10">
    <property type="entry name" value="TRANSCRIPTIONAL REGULATOR OF OXIDATIVE STRESS OXYR"/>
    <property type="match status" value="1"/>
</dbReference>
<sequence>MSRQPTLKQLRYLLAVADAGHFGQAAKACFVSQSTLSAGVSELEDLLGVVLLERTSRTVLLTDIGQEVVRRARATLLDIEDMIAVCDASQKPFTGRLRMGVIPTIAPFVLPSLMKRLREEHPDFKLLVKEDLSGHLVEALNKGDLDVLLLALPFDSENVDTEVLYEDKFWFACAHSHSLHQRDSMLPDDLRGQDLLLLEDGHCLRDHVLEACNLELKDVSLPFQATSLNTIVQMVASGIGVTLLPDMAVHGSLLAGVDISLKPFAAEAISRNIGLMWRKKSPRALDYRALGEIVAATR</sequence>
<keyword evidence="4" id="KW-0804">Transcription</keyword>
<dbReference type="OrthoDB" id="9775392at2"/>
<dbReference type="FunFam" id="1.10.10.10:FF:000001">
    <property type="entry name" value="LysR family transcriptional regulator"/>
    <property type="match status" value="1"/>
</dbReference>
<evidence type="ECO:0000256" key="2">
    <source>
        <dbReference type="ARBA" id="ARBA00023015"/>
    </source>
</evidence>
<accession>F3KZ54</accession>
<dbReference type="InterPro" id="IPR000847">
    <property type="entry name" value="LysR_HTH_N"/>
</dbReference>
<comment type="similarity">
    <text evidence="1">Belongs to the LysR transcriptional regulatory family.</text>
</comment>
<keyword evidence="3" id="KW-0238">DNA-binding</keyword>
<dbReference type="Gene3D" id="3.40.190.10">
    <property type="entry name" value="Periplasmic binding protein-like II"/>
    <property type="match status" value="2"/>
</dbReference>
<evidence type="ECO:0000313" key="5">
    <source>
        <dbReference type="EMBL" id="EGG30541.1"/>
    </source>
</evidence>
<dbReference type="GO" id="GO:0032993">
    <property type="term" value="C:protein-DNA complex"/>
    <property type="evidence" value="ECO:0007669"/>
    <property type="project" value="TreeGrafter"/>
</dbReference>
<evidence type="ECO:0000313" key="6">
    <source>
        <dbReference type="Proteomes" id="UP000005615"/>
    </source>
</evidence>